<dbReference type="Proteomes" id="UP000503308">
    <property type="component" value="Chromosome"/>
</dbReference>
<dbReference type="PANTHER" id="PTHR43080:SF2">
    <property type="entry name" value="CBS DOMAIN-CONTAINING PROTEIN"/>
    <property type="match status" value="1"/>
</dbReference>
<name>A0A858SWW3_9RHOB</name>
<dbReference type="Pfam" id="PF03445">
    <property type="entry name" value="DUF294"/>
    <property type="match status" value="1"/>
</dbReference>
<gene>
    <name evidence="5" type="ORF">G3256_15770</name>
</gene>
<dbReference type="InterPro" id="IPR018821">
    <property type="entry name" value="DUF294_put_nucleoTrafse_sb-bd"/>
</dbReference>
<dbReference type="PROSITE" id="PS50042">
    <property type="entry name" value="CNMP_BINDING_3"/>
    <property type="match status" value="1"/>
</dbReference>
<dbReference type="Pfam" id="PF10335">
    <property type="entry name" value="DUF294_C"/>
    <property type="match status" value="1"/>
</dbReference>
<dbReference type="InterPro" id="IPR018490">
    <property type="entry name" value="cNMP-bd_dom_sf"/>
</dbReference>
<evidence type="ECO:0000313" key="5">
    <source>
        <dbReference type="EMBL" id="QJF52527.1"/>
    </source>
</evidence>
<dbReference type="SMART" id="SM00100">
    <property type="entry name" value="cNMP"/>
    <property type="match status" value="1"/>
</dbReference>
<organism evidence="5 6">
    <name type="scientific">Roseobacter ponti</name>
    <dbReference type="NCBI Taxonomy" id="1891787"/>
    <lineage>
        <taxon>Bacteria</taxon>
        <taxon>Pseudomonadati</taxon>
        <taxon>Pseudomonadota</taxon>
        <taxon>Alphaproteobacteria</taxon>
        <taxon>Rhodobacterales</taxon>
        <taxon>Roseobacteraceae</taxon>
        <taxon>Roseobacter</taxon>
    </lineage>
</organism>
<dbReference type="PANTHER" id="PTHR43080">
    <property type="entry name" value="CBS DOMAIN-CONTAINING PROTEIN CBSX3, MITOCHONDRIAL"/>
    <property type="match status" value="1"/>
</dbReference>
<proteinExistence type="predicted"/>
<dbReference type="CDD" id="cd05401">
    <property type="entry name" value="NT_GlnE_GlnD_like"/>
    <property type="match status" value="1"/>
</dbReference>
<dbReference type="InterPro" id="IPR051257">
    <property type="entry name" value="Diverse_CBS-Domain"/>
</dbReference>
<keyword evidence="1 2" id="KW-0129">CBS domain</keyword>
<dbReference type="SMART" id="SM00116">
    <property type="entry name" value="CBS"/>
    <property type="match status" value="2"/>
</dbReference>
<dbReference type="KEGG" id="rpon:G3256_15770"/>
<dbReference type="InterPro" id="IPR046342">
    <property type="entry name" value="CBS_dom_sf"/>
</dbReference>
<dbReference type="RefSeq" id="WP_169641747.1">
    <property type="nucleotide sequence ID" value="NZ_CP048788.1"/>
</dbReference>
<dbReference type="Gene3D" id="2.60.120.10">
    <property type="entry name" value="Jelly Rolls"/>
    <property type="match status" value="1"/>
</dbReference>
<dbReference type="Pfam" id="PF00571">
    <property type="entry name" value="CBS"/>
    <property type="match status" value="2"/>
</dbReference>
<evidence type="ECO:0000313" key="6">
    <source>
        <dbReference type="Proteomes" id="UP000503308"/>
    </source>
</evidence>
<dbReference type="InterPro" id="IPR000644">
    <property type="entry name" value="CBS_dom"/>
</dbReference>
<evidence type="ECO:0000256" key="2">
    <source>
        <dbReference type="PROSITE-ProRule" id="PRU00703"/>
    </source>
</evidence>
<dbReference type="AlphaFoldDB" id="A0A858SWW3"/>
<dbReference type="SUPFAM" id="SSF51206">
    <property type="entry name" value="cAMP-binding domain-like"/>
    <property type="match status" value="1"/>
</dbReference>
<keyword evidence="6" id="KW-1185">Reference proteome</keyword>
<sequence length="607" mass="65060">MREDELTYLAGRHPWDALPADVLDALRPELTRLTAEKGQTIYTAGAPLDGLYFILSGGVEVTDPAGSLVSELHAGNTFGERGLLRDGLAATTATATGASTLICLPVACFESLRTSQPAFRAFFDRSRSASDGGLQPPGLAQVRVDALMIRDPVTCAPDTTIRAAAELMRDQRISCLCVLGDDRLTGILTLRDLVARALAAGLSDDTTVDTVMTKAPRTLPPSAIGSDVLHMMVEHRLGHLPVVDGDRLAGIVTQTDLTRFQATTSAGLVGDAARATNVDALAQVTARIPALLAHLIATGQRHDTITRLITDVSDVVTRRLLTLAQEKLGPAPAGWLWLACGSQGRREQTGVSDQDNCLILEDVPGIADHPWFRDFAAFVSDGLNACGYVYCPGDMMATNPRWRQPLAVWREYFRGWIAQPGKEAQMLASVMFDLRPVGGDAALFEGLQKDVLKAASGNSIFTAHMAGNALTHATPLGLLRGIAVISSGEHRKTIDTKHNGVVPVVDLGRMYALQGQIAQVNTRARLKAALAAGIVSARGGRDLIDAYDLIAQMRLEHQARQIRDGHAPDNYLPPAGLSDFDRSHLRDAFVVVKTMQSALMQGRGLLG</sequence>
<dbReference type="InterPro" id="IPR000595">
    <property type="entry name" value="cNMP-bd_dom"/>
</dbReference>
<reference evidence="5 6" key="1">
    <citation type="submission" date="2020-02" db="EMBL/GenBank/DDBJ databases">
        <title>Genome sequence of Roseobacter ponti.</title>
        <authorList>
            <person name="Hollensteiner J."/>
            <person name="Schneider D."/>
            <person name="Poehlein A."/>
            <person name="Daniel R."/>
        </authorList>
    </citation>
    <scope>NUCLEOTIDE SEQUENCE [LARGE SCALE GENOMIC DNA]</scope>
    <source>
        <strain evidence="5 6">DSM 106830</strain>
    </source>
</reference>
<dbReference type="InterPro" id="IPR005105">
    <property type="entry name" value="GlnD_Uridyltrans_N"/>
</dbReference>
<feature type="domain" description="CBS" evidence="4">
    <location>
        <begin position="148"/>
        <end position="206"/>
    </location>
</feature>
<dbReference type="SUPFAM" id="SSF54631">
    <property type="entry name" value="CBS-domain pair"/>
    <property type="match status" value="1"/>
</dbReference>
<evidence type="ECO:0000259" key="3">
    <source>
        <dbReference type="PROSITE" id="PS50042"/>
    </source>
</evidence>
<evidence type="ECO:0000259" key="4">
    <source>
        <dbReference type="PROSITE" id="PS51371"/>
    </source>
</evidence>
<accession>A0A858SWW3</accession>
<dbReference type="Gene3D" id="3.10.580.10">
    <property type="entry name" value="CBS-domain"/>
    <property type="match status" value="1"/>
</dbReference>
<feature type="domain" description="Cyclic nucleotide-binding" evidence="3">
    <location>
        <begin position="21"/>
        <end position="112"/>
    </location>
</feature>
<feature type="domain" description="CBS" evidence="4">
    <location>
        <begin position="212"/>
        <end position="268"/>
    </location>
</feature>
<dbReference type="Pfam" id="PF00027">
    <property type="entry name" value="cNMP_binding"/>
    <property type="match status" value="1"/>
</dbReference>
<dbReference type="GO" id="GO:0008773">
    <property type="term" value="F:[protein-PII] uridylyltransferase activity"/>
    <property type="evidence" value="ECO:0007669"/>
    <property type="project" value="InterPro"/>
</dbReference>
<protein>
    <submittedName>
        <fullName evidence="5">CBS domain-containing protein</fullName>
    </submittedName>
</protein>
<dbReference type="CDD" id="cd00038">
    <property type="entry name" value="CAP_ED"/>
    <property type="match status" value="1"/>
</dbReference>
<dbReference type="EMBL" id="CP048788">
    <property type="protein sequence ID" value="QJF52527.1"/>
    <property type="molecule type" value="Genomic_DNA"/>
</dbReference>
<dbReference type="CDD" id="cd04587">
    <property type="entry name" value="CBS_pair_CAP-ED_NT_Pol-beta-like_DUF294_assoc"/>
    <property type="match status" value="1"/>
</dbReference>
<dbReference type="InterPro" id="IPR014710">
    <property type="entry name" value="RmlC-like_jellyroll"/>
</dbReference>
<dbReference type="PROSITE" id="PS51371">
    <property type="entry name" value="CBS"/>
    <property type="match status" value="2"/>
</dbReference>
<evidence type="ECO:0000256" key="1">
    <source>
        <dbReference type="ARBA" id="ARBA00023122"/>
    </source>
</evidence>